<accession>A0A5E8CLJ5</accession>
<dbReference type="GO" id="GO:0005634">
    <property type="term" value="C:nucleus"/>
    <property type="evidence" value="ECO:0007669"/>
    <property type="project" value="TreeGrafter"/>
</dbReference>
<dbReference type="NCBIfam" id="NF001679">
    <property type="entry name" value="PRK00440.1"/>
    <property type="match status" value="1"/>
</dbReference>
<evidence type="ECO:0000256" key="1">
    <source>
        <dbReference type="ARBA" id="ARBA00022705"/>
    </source>
</evidence>
<dbReference type="GO" id="GO:0016887">
    <property type="term" value="F:ATP hydrolysis activity"/>
    <property type="evidence" value="ECO:0007669"/>
    <property type="project" value="InterPro"/>
</dbReference>
<dbReference type="Gene3D" id="1.20.272.10">
    <property type="match status" value="1"/>
</dbReference>
<dbReference type="PANTHER" id="PTHR11669:SF9">
    <property type="entry name" value="REPLICATION FACTOR C SUBUNIT 5"/>
    <property type="match status" value="1"/>
</dbReference>
<dbReference type="SUPFAM" id="SSF48019">
    <property type="entry name" value="post-AAA+ oligomerization domain-like"/>
    <property type="match status" value="1"/>
</dbReference>
<dbReference type="InterPro" id="IPR013748">
    <property type="entry name" value="Rep_factorC_C"/>
</dbReference>
<dbReference type="Gene3D" id="3.40.50.300">
    <property type="entry name" value="P-loop containing nucleotide triphosphate hydrolases"/>
    <property type="match status" value="1"/>
</dbReference>
<sequence>MTTIDKNEIDSLPWVEKYRPNKLSKIVHHPNIIFALKKLIKKGQIPHMLFYGASGTGKTSTILATAKKLYDDDINFMVLELNASDDRGINIVREEIKEFAESRNMFKNGIKLIILDEADSMTYDAQFALRRVIEKYSYNTRFCLICNYMNKIIPAIRSRCMQFRFSPIGGESIKEYIGYICEKEEIQMTKKGEDSLVAIAKGDLRKAINLLQSVTMAFDKVTEENCYFTIGNCTPQEIEKLVKVMFDKKKNFKKKYKFLTDMITEGGFSLADILSSFHNNIVKNDILKQLSNSQIVFMFDTLSNIEDKLNYSTFEEIYIGAFVSVFVLLYDKN</sequence>
<keyword evidence="3" id="KW-0067">ATP-binding</keyword>
<dbReference type="GO" id="GO:0003677">
    <property type="term" value="F:DNA binding"/>
    <property type="evidence" value="ECO:0007669"/>
    <property type="project" value="InterPro"/>
</dbReference>
<dbReference type="GO" id="GO:0006261">
    <property type="term" value="P:DNA-templated DNA replication"/>
    <property type="evidence" value="ECO:0007669"/>
    <property type="project" value="TreeGrafter"/>
</dbReference>
<dbReference type="InterPro" id="IPR050238">
    <property type="entry name" value="DNA_Rep/Repair_Clamp_Loader"/>
</dbReference>
<dbReference type="GO" id="GO:0003689">
    <property type="term" value="F:DNA clamp loader activity"/>
    <property type="evidence" value="ECO:0007669"/>
    <property type="project" value="TreeGrafter"/>
</dbReference>
<dbReference type="SMART" id="SM00382">
    <property type="entry name" value="AAA"/>
    <property type="match status" value="1"/>
</dbReference>
<evidence type="ECO:0000259" key="4">
    <source>
        <dbReference type="SMART" id="SM00382"/>
    </source>
</evidence>
<dbReference type="Pfam" id="PF08542">
    <property type="entry name" value="Rep_fac_C"/>
    <property type="match status" value="1"/>
</dbReference>
<dbReference type="CDD" id="cd00009">
    <property type="entry name" value="AAA"/>
    <property type="match status" value="1"/>
</dbReference>
<dbReference type="InterPro" id="IPR003593">
    <property type="entry name" value="AAA+_ATPase"/>
</dbReference>
<keyword evidence="1" id="KW-0235">DNA replication</keyword>
<dbReference type="EMBL" id="CABVLZ010000002">
    <property type="protein sequence ID" value="VVU94945.1"/>
    <property type="molecule type" value="Genomic_DNA"/>
</dbReference>
<proteinExistence type="predicted"/>
<gene>
    <name evidence="5" type="ORF">CPAV1605_670</name>
</gene>
<protein>
    <submittedName>
        <fullName evidence="5">DNA polymerase III, delta subunit</fullName>
    </submittedName>
</protein>
<keyword evidence="2" id="KW-0547">Nucleotide-binding</keyword>
<dbReference type="SUPFAM" id="SSF52540">
    <property type="entry name" value="P-loop containing nucleoside triphosphate hydrolases"/>
    <property type="match status" value="1"/>
</dbReference>
<dbReference type="InterPro" id="IPR003959">
    <property type="entry name" value="ATPase_AAA_core"/>
</dbReference>
<dbReference type="Pfam" id="PF00004">
    <property type="entry name" value="AAA"/>
    <property type="match status" value="1"/>
</dbReference>
<dbReference type="FunFam" id="3.40.50.300:FF:000129">
    <property type="entry name" value="Replication factor C subunit 5"/>
    <property type="match status" value="1"/>
</dbReference>
<reference evidence="5" key="1">
    <citation type="submission" date="2019-09" db="EMBL/GenBank/DDBJ databases">
        <authorList>
            <person name="Needham M D."/>
        </authorList>
    </citation>
    <scope>NUCLEOTIDE SEQUENCE</scope>
</reference>
<dbReference type="InterPro" id="IPR047854">
    <property type="entry name" value="RFC_lid"/>
</dbReference>
<dbReference type="GO" id="GO:0005663">
    <property type="term" value="C:DNA replication factor C complex"/>
    <property type="evidence" value="ECO:0007669"/>
    <property type="project" value="TreeGrafter"/>
</dbReference>
<evidence type="ECO:0000313" key="5">
    <source>
        <dbReference type="EMBL" id="VVU94945.1"/>
    </source>
</evidence>
<evidence type="ECO:0000256" key="2">
    <source>
        <dbReference type="ARBA" id="ARBA00022741"/>
    </source>
</evidence>
<dbReference type="InterPro" id="IPR027417">
    <property type="entry name" value="P-loop_NTPase"/>
</dbReference>
<dbReference type="Gene3D" id="1.10.8.60">
    <property type="match status" value="1"/>
</dbReference>
<feature type="domain" description="AAA+ ATPase" evidence="4">
    <location>
        <begin position="44"/>
        <end position="169"/>
    </location>
</feature>
<dbReference type="AlphaFoldDB" id="A0A5E8CLJ5"/>
<dbReference type="GO" id="GO:0005524">
    <property type="term" value="F:ATP binding"/>
    <property type="evidence" value="ECO:0007669"/>
    <property type="project" value="UniProtKB-KW"/>
</dbReference>
<dbReference type="PANTHER" id="PTHR11669">
    <property type="entry name" value="REPLICATION FACTOR C / DNA POLYMERASE III GAMMA-TAU SUBUNIT"/>
    <property type="match status" value="1"/>
</dbReference>
<name>A0A5E8CLJ5_9ZZZZ</name>
<evidence type="ECO:0000256" key="3">
    <source>
        <dbReference type="ARBA" id="ARBA00022840"/>
    </source>
</evidence>
<dbReference type="CDD" id="cd18140">
    <property type="entry name" value="HLD_clamp_RFC"/>
    <property type="match status" value="1"/>
</dbReference>
<organism evidence="5">
    <name type="scientific">seawater metagenome</name>
    <dbReference type="NCBI Taxonomy" id="1561972"/>
    <lineage>
        <taxon>unclassified sequences</taxon>
        <taxon>metagenomes</taxon>
        <taxon>ecological metagenomes</taxon>
    </lineage>
</organism>
<dbReference type="GO" id="GO:0006281">
    <property type="term" value="P:DNA repair"/>
    <property type="evidence" value="ECO:0007669"/>
    <property type="project" value="TreeGrafter"/>
</dbReference>
<dbReference type="InterPro" id="IPR008921">
    <property type="entry name" value="DNA_pol3_clamp-load_cplx_C"/>
</dbReference>